<dbReference type="Proteomes" id="UP000518752">
    <property type="component" value="Unassembled WGS sequence"/>
</dbReference>
<name>A0A8H5FQY5_9AGAR</name>
<dbReference type="AlphaFoldDB" id="A0A8H5FQY5"/>
<organism evidence="7 8">
    <name type="scientific">Collybiopsis confluens</name>
    <dbReference type="NCBI Taxonomy" id="2823264"/>
    <lineage>
        <taxon>Eukaryota</taxon>
        <taxon>Fungi</taxon>
        <taxon>Dikarya</taxon>
        <taxon>Basidiomycota</taxon>
        <taxon>Agaricomycotina</taxon>
        <taxon>Agaricomycetes</taxon>
        <taxon>Agaricomycetidae</taxon>
        <taxon>Agaricales</taxon>
        <taxon>Marasmiineae</taxon>
        <taxon>Omphalotaceae</taxon>
        <taxon>Collybiopsis</taxon>
    </lineage>
</organism>
<comment type="caution">
    <text evidence="7">The sequence shown here is derived from an EMBL/GenBank/DDBJ whole genome shotgun (WGS) entry which is preliminary data.</text>
</comment>
<protein>
    <recommendedName>
        <fullName evidence="9">Hydrophobin</fullName>
    </recommendedName>
</protein>
<accession>A0A8H5FQY5</accession>
<dbReference type="CDD" id="cd23507">
    <property type="entry name" value="hydrophobin_I"/>
    <property type="match status" value="1"/>
</dbReference>
<comment type="subunit">
    <text evidence="6">Self-assembles to form functional amyloid fibrils called rodlets. Self-assembly into fibrillar rodlets occurs spontaneously at hydrophobic:hydrophilic interfaces and the rodlets further associate laterally to form amphipathic monolayers.</text>
</comment>
<proteinExistence type="inferred from homology"/>
<keyword evidence="8" id="KW-1185">Reference proteome</keyword>
<dbReference type="InterPro" id="IPR001338">
    <property type="entry name" value="Class_I_Hydrophobin"/>
</dbReference>
<gene>
    <name evidence="7" type="ORF">D9757_013437</name>
</gene>
<evidence type="ECO:0000256" key="3">
    <source>
        <dbReference type="ARBA" id="ARBA00022512"/>
    </source>
</evidence>
<dbReference type="GO" id="GO:0009277">
    <property type="term" value="C:fungal-type cell wall"/>
    <property type="evidence" value="ECO:0007669"/>
    <property type="project" value="InterPro"/>
</dbReference>
<keyword evidence="5" id="KW-1015">Disulfide bond</keyword>
<dbReference type="Pfam" id="PF01185">
    <property type="entry name" value="Hydrophobin"/>
    <property type="match status" value="1"/>
</dbReference>
<reference evidence="7 8" key="1">
    <citation type="journal article" date="2020" name="ISME J.">
        <title>Uncovering the hidden diversity of litter-decomposition mechanisms in mushroom-forming fungi.</title>
        <authorList>
            <person name="Floudas D."/>
            <person name="Bentzer J."/>
            <person name="Ahren D."/>
            <person name="Johansson T."/>
            <person name="Persson P."/>
            <person name="Tunlid A."/>
        </authorList>
    </citation>
    <scope>NUCLEOTIDE SEQUENCE [LARGE SCALE GENOMIC DNA]</scope>
    <source>
        <strain evidence="7 8">CBS 406.79</strain>
    </source>
</reference>
<evidence type="ECO:0000256" key="6">
    <source>
        <dbReference type="ARBA" id="ARBA00093546"/>
    </source>
</evidence>
<evidence type="ECO:0000313" key="7">
    <source>
        <dbReference type="EMBL" id="KAF5345567.1"/>
    </source>
</evidence>
<dbReference type="SMART" id="SM00075">
    <property type="entry name" value="HYDRO"/>
    <property type="match status" value="1"/>
</dbReference>
<sequence length="307" mass="33289">MGTETRRFNIWSVKHDEAGGKKIEKIFKTPITNPSWAIRNRQSFVISSFHTPFVDIPAHSGGVLIAVQQTHTRNSLRRLVNVHEKPRPTFRNGIGAKREVVKIKLVQSTPTPDKTIIFFVNPGPNRVASKLPTFELLIIGALLLGLVNGGPSIPDGSPFPFFYPDVPPLQHIIYRYSFGSYPNVKLAFISAALATLVIATPTQPRDDELASACTTGSLQCCDSVVSADSAAASVLLGLLSIVVQDLNVDVGLTCSPITAGSSCSAPREATASFRLTVSLLRPEKPIVICAFAAVYKRAQRISKSRKL</sequence>
<evidence type="ECO:0000256" key="5">
    <source>
        <dbReference type="ARBA" id="ARBA00023157"/>
    </source>
</evidence>
<dbReference type="EMBL" id="JAACJN010000374">
    <property type="protein sequence ID" value="KAF5345567.1"/>
    <property type="molecule type" value="Genomic_DNA"/>
</dbReference>
<evidence type="ECO:0000313" key="8">
    <source>
        <dbReference type="Proteomes" id="UP000518752"/>
    </source>
</evidence>
<dbReference type="GO" id="GO:0005199">
    <property type="term" value="F:structural constituent of cell wall"/>
    <property type="evidence" value="ECO:0007669"/>
    <property type="project" value="InterPro"/>
</dbReference>
<evidence type="ECO:0000256" key="2">
    <source>
        <dbReference type="ARBA" id="ARBA00010446"/>
    </source>
</evidence>
<comment type="subcellular location">
    <subcellularLocation>
        <location evidence="1">Secreted</location>
        <location evidence="1">Cell wall</location>
    </subcellularLocation>
</comment>
<comment type="similarity">
    <text evidence="2">Belongs to the fungal hydrophobin family.</text>
</comment>
<evidence type="ECO:0000256" key="4">
    <source>
        <dbReference type="ARBA" id="ARBA00022525"/>
    </source>
</evidence>
<dbReference type="OrthoDB" id="4225815at2759"/>
<evidence type="ECO:0000256" key="1">
    <source>
        <dbReference type="ARBA" id="ARBA00004191"/>
    </source>
</evidence>
<keyword evidence="4" id="KW-0964">Secreted</keyword>
<keyword evidence="3" id="KW-0134">Cell wall</keyword>
<evidence type="ECO:0008006" key="9">
    <source>
        <dbReference type="Google" id="ProtNLM"/>
    </source>
</evidence>